<accession>A0AAE0YGE7</accession>
<name>A0AAE0YGE7_9GAST</name>
<dbReference type="Proteomes" id="UP001283361">
    <property type="component" value="Unassembled WGS sequence"/>
</dbReference>
<dbReference type="EMBL" id="JAWDGP010006253">
    <property type="protein sequence ID" value="KAK3744688.1"/>
    <property type="molecule type" value="Genomic_DNA"/>
</dbReference>
<keyword evidence="2" id="KW-1185">Reference proteome</keyword>
<evidence type="ECO:0000313" key="1">
    <source>
        <dbReference type="EMBL" id="KAK3744688.1"/>
    </source>
</evidence>
<reference evidence="1" key="1">
    <citation type="journal article" date="2023" name="G3 (Bethesda)">
        <title>A reference genome for the long-term kleptoplast-retaining sea slug Elysia crispata morphotype clarki.</title>
        <authorList>
            <person name="Eastman K.E."/>
            <person name="Pendleton A.L."/>
            <person name="Shaikh M.A."/>
            <person name="Suttiyut T."/>
            <person name="Ogas R."/>
            <person name="Tomko P."/>
            <person name="Gavelis G."/>
            <person name="Widhalm J.R."/>
            <person name="Wisecaver J.H."/>
        </authorList>
    </citation>
    <scope>NUCLEOTIDE SEQUENCE</scope>
    <source>
        <strain evidence="1">ECLA1</strain>
    </source>
</reference>
<comment type="caution">
    <text evidence="1">The sequence shown here is derived from an EMBL/GenBank/DDBJ whole genome shotgun (WGS) entry which is preliminary data.</text>
</comment>
<organism evidence="1 2">
    <name type="scientific">Elysia crispata</name>
    <name type="common">lettuce slug</name>
    <dbReference type="NCBI Taxonomy" id="231223"/>
    <lineage>
        <taxon>Eukaryota</taxon>
        <taxon>Metazoa</taxon>
        <taxon>Spiralia</taxon>
        <taxon>Lophotrochozoa</taxon>
        <taxon>Mollusca</taxon>
        <taxon>Gastropoda</taxon>
        <taxon>Heterobranchia</taxon>
        <taxon>Euthyneura</taxon>
        <taxon>Panpulmonata</taxon>
        <taxon>Sacoglossa</taxon>
        <taxon>Placobranchoidea</taxon>
        <taxon>Plakobranchidae</taxon>
        <taxon>Elysia</taxon>
    </lineage>
</organism>
<evidence type="ECO:0000313" key="2">
    <source>
        <dbReference type="Proteomes" id="UP001283361"/>
    </source>
</evidence>
<gene>
    <name evidence="1" type="ORF">RRG08_062337</name>
</gene>
<sequence length="73" mass="8161">MSSCIQEPLETVSRHSLWHGGRARAGLQPISGPDKLSSPNYVDSLKKALDLLRSRVLEILAFYILTAFMFINT</sequence>
<dbReference type="AlphaFoldDB" id="A0AAE0YGE7"/>
<proteinExistence type="predicted"/>
<protein>
    <submittedName>
        <fullName evidence="1">Uncharacterized protein</fullName>
    </submittedName>
</protein>